<comment type="similarity">
    <text evidence="1 2">Belongs to the glycosyl hydrolase 35 family.</text>
</comment>
<dbReference type="PANTHER" id="PTHR23421">
    <property type="entry name" value="BETA-GALACTOSIDASE RELATED"/>
    <property type="match status" value="1"/>
</dbReference>
<dbReference type="InterPro" id="IPR001944">
    <property type="entry name" value="Glycoside_Hdrlase_35"/>
</dbReference>
<evidence type="ECO:0000256" key="3">
    <source>
        <dbReference type="SAM" id="MobiDB-lite"/>
    </source>
</evidence>
<dbReference type="Gene3D" id="3.20.20.80">
    <property type="entry name" value="Glycosidases"/>
    <property type="match status" value="1"/>
</dbReference>
<dbReference type="GO" id="GO:0005975">
    <property type="term" value="P:carbohydrate metabolic process"/>
    <property type="evidence" value="ECO:0007669"/>
    <property type="project" value="InterPro"/>
</dbReference>
<feature type="domain" description="Glycoside hydrolase 35 catalytic" evidence="4">
    <location>
        <begin position="18"/>
        <end position="194"/>
    </location>
</feature>
<evidence type="ECO:0000313" key="6">
    <source>
        <dbReference type="Proteomes" id="UP000295344"/>
    </source>
</evidence>
<dbReference type="SUPFAM" id="SSF51445">
    <property type="entry name" value="(Trans)glycosidases"/>
    <property type="match status" value="1"/>
</dbReference>
<name>A0A4R7FR88_9MICO</name>
<accession>A0A4R7FR88</accession>
<feature type="region of interest" description="Disordered" evidence="3">
    <location>
        <begin position="229"/>
        <end position="249"/>
    </location>
</feature>
<keyword evidence="5" id="KW-0378">Hydrolase</keyword>
<dbReference type="RefSeq" id="WP_133765049.1">
    <property type="nucleotide sequence ID" value="NZ_BAAARP010000001.1"/>
</dbReference>
<dbReference type="InterPro" id="IPR031330">
    <property type="entry name" value="Gly_Hdrlase_35_cat"/>
</dbReference>
<sequence>MTDRVVVQDGLLRCGDRAVPLIAGEIQFWRMDPHTWEPALRAAARNGITLVSTYLSWRRHEIAPGRYDFDGASDPRLNVRAFLQLCAEADLPVQLKPGPWICAEEPGGGYPDRLLTRTDLIARDDQDEPVVGYNPPFLHPVPSYAHPDYLTEVRKWFTAVWDSIRPYAYPHGPVIAMQLDNEPSSCFQDSMYGTDYSWPSIAAFRDWIRHRYDDDLDALACAWDSPQESFETVEPPRRPTGTHTPPGRQHDWITFKTEATADYLAALRRMHEDLGGEALLYTVNLVTHPVHDVPVSHQRIRVGTGAIVGEDHYYIPPLDTADIARLARSAATARAAGEPLPWIPELQSGIWRSPGEHVDYPEPTPREQEVWTGAAVALGFAGANFYMLADRENWEHAPYTVAGTPSPFITAIHPLVDLAERDHKALSSPPLASVHVAWHRPDAFAAYASVGTSRVPETTWADAGGTAAYRAWEQTLTALTAAGMVFDLWDTATPFTPRAKATLLVPPGCTVPEEKLDEVLADGHTVRRLHSNSASEVRLPAAPRIEVDGKRVSRTLVTIRPTPRGDLAHIVHWGSYKGPAVLRVPEATEPRTLDRVGYGVQVVELTPRSPV</sequence>
<dbReference type="Proteomes" id="UP000295344">
    <property type="component" value="Unassembled WGS sequence"/>
</dbReference>
<protein>
    <submittedName>
        <fullName evidence="5">Glycosyl hydrolase family 35</fullName>
    </submittedName>
</protein>
<dbReference type="InterPro" id="IPR017853">
    <property type="entry name" value="GH"/>
</dbReference>
<evidence type="ECO:0000259" key="4">
    <source>
        <dbReference type="Pfam" id="PF01301"/>
    </source>
</evidence>
<evidence type="ECO:0000256" key="1">
    <source>
        <dbReference type="ARBA" id="ARBA00009809"/>
    </source>
</evidence>
<dbReference type="EMBL" id="SOAM01000001">
    <property type="protein sequence ID" value="TDS80320.1"/>
    <property type="molecule type" value="Genomic_DNA"/>
</dbReference>
<comment type="caution">
    <text evidence="5">The sequence shown here is derived from an EMBL/GenBank/DDBJ whole genome shotgun (WGS) entry which is preliminary data.</text>
</comment>
<dbReference type="GO" id="GO:0004553">
    <property type="term" value="F:hydrolase activity, hydrolyzing O-glycosyl compounds"/>
    <property type="evidence" value="ECO:0007669"/>
    <property type="project" value="InterPro"/>
</dbReference>
<evidence type="ECO:0000313" key="5">
    <source>
        <dbReference type="EMBL" id="TDS80320.1"/>
    </source>
</evidence>
<gene>
    <name evidence="5" type="ORF">CLV52_0877</name>
</gene>
<keyword evidence="6" id="KW-1185">Reference proteome</keyword>
<dbReference type="Pfam" id="PF01301">
    <property type="entry name" value="Glyco_hydro_35"/>
    <property type="match status" value="1"/>
</dbReference>
<dbReference type="AlphaFoldDB" id="A0A4R7FR88"/>
<proteinExistence type="inferred from homology"/>
<organism evidence="5 6">
    <name type="scientific">Amnibacterium kyonggiense</name>
    <dbReference type="NCBI Taxonomy" id="595671"/>
    <lineage>
        <taxon>Bacteria</taxon>
        <taxon>Bacillati</taxon>
        <taxon>Actinomycetota</taxon>
        <taxon>Actinomycetes</taxon>
        <taxon>Micrococcales</taxon>
        <taxon>Microbacteriaceae</taxon>
        <taxon>Amnibacterium</taxon>
    </lineage>
</organism>
<evidence type="ECO:0000256" key="2">
    <source>
        <dbReference type="RuleBase" id="RU003679"/>
    </source>
</evidence>
<dbReference type="OrthoDB" id="9813184at2"/>
<reference evidence="5 6" key="1">
    <citation type="submission" date="2019-03" db="EMBL/GenBank/DDBJ databases">
        <title>Genomic Encyclopedia of Archaeal and Bacterial Type Strains, Phase II (KMG-II): from individual species to whole genera.</title>
        <authorList>
            <person name="Goeker M."/>
        </authorList>
    </citation>
    <scope>NUCLEOTIDE SEQUENCE [LARGE SCALE GENOMIC DNA]</scope>
    <source>
        <strain evidence="5 6">DSM 24782</strain>
    </source>
</reference>